<dbReference type="Proteomes" id="UP001269061">
    <property type="component" value="Unassembled WGS sequence"/>
</dbReference>
<keyword evidence="3" id="KW-1185">Reference proteome</keyword>
<organism evidence="2 3">
    <name type="scientific">Enterococcus pseudoavium</name>
    <dbReference type="NCBI Taxonomy" id="44007"/>
    <lineage>
        <taxon>Bacteria</taxon>
        <taxon>Bacillati</taxon>
        <taxon>Bacillota</taxon>
        <taxon>Bacilli</taxon>
        <taxon>Lactobacillales</taxon>
        <taxon>Enterococcaceae</taxon>
        <taxon>Enterococcus</taxon>
    </lineage>
</organism>
<reference evidence="2 3" key="1">
    <citation type="submission" date="2023-03" db="EMBL/GenBank/DDBJ databases">
        <authorList>
            <person name="Shen W."/>
            <person name="Cai J."/>
        </authorList>
    </citation>
    <scope>NUCLEOTIDE SEQUENCE [LARGE SCALE GENOMIC DNA]</scope>
    <source>
        <strain evidence="2 3">Y59</strain>
    </source>
</reference>
<dbReference type="Gene3D" id="3.40.630.30">
    <property type="match status" value="1"/>
</dbReference>
<sequence>MIRLIKLTFINHERSLPMILDVLAKTAQEVGLSSEKLDRLVAVAEEVILRRLKNGFEERDYLTMELACDEIDFEFNLQDKGAPYWSVNQKIGAAVYSPKLQGKSFGEIRQMVDSIGTELLGIDGQKTFIRMHLDQPSFEKRAFSEAEPKDLNFKIIEVTTESEMLQAELCVWDEYRYSYPFEGFYQPKILKETIASGKIRSYLTVNDHGEVAGHYALTFSDDHPGMPELASVVVRRNFRGLGIFSRMMKHGVAEAKRLKVAALLIKPTLFHTAT</sequence>
<dbReference type="PROSITE" id="PS51186">
    <property type="entry name" value="GNAT"/>
    <property type="match status" value="1"/>
</dbReference>
<dbReference type="RefSeq" id="WP_311815113.1">
    <property type="nucleotide sequence ID" value="NZ_JARQAV010000004.1"/>
</dbReference>
<accession>A0ABU3FEX6</accession>
<protein>
    <submittedName>
        <fullName evidence="2">GNAT family N-acetyltransferase</fullName>
    </submittedName>
</protein>
<evidence type="ECO:0000313" key="3">
    <source>
        <dbReference type="Proteomes" id="UP001269061"/>
    </source>
</evidence>
<name>A0ABU3FEX6_9ENTE</name>
<dbReference type="Pfam" id="PF00583">
    <property type="entry name" value="Acetyltransf_1"/>
    <property type="match status" value="1"/>
</dbReference>
<dbReference type="SUPFAM" id="SSF55729">
    <property type="entry name" value="Acyl-CoA N-acyltransferases (Nat)"/>
    <property type="match status" value="1"/>
</dbReference>
<dbReference type="InterPro" id="IPR016181">
    <property type="entry name" value="Acyl_CoA_acyltransferase"/>
</dbReference>
<dbReference type="CDD" id="cd04301">
    <property type="entry name" value="NAT_SF"/>
    <property type="match status" value="1"/>
</dbReference>
<proteinExistence type="predicted"/>
<comment type="caution">
    <text evidence="2">The sequence shown here is derived from an EMBL/GenBank/DDBJ whole genome shotgun (WGS) entry which is preliminary data.</text>
</comment>
<evidence type="ECO:0000259" key="1">
    <source>
        <dbReference type="PROSITE" id="PS51186"/>
    </source>
</evidence>
<evidence type="ECO:0000313" key="2">
    <source>
        <dbReference type="EMBL" id="MDT2769315.1"/>
    </source>
</evidence>
<feature type="domain" description="N-acetyltransferase" evidence="1">
    <location>
        <begin position="156"/>
        <end position="274"/>
    </location>
</feature>
<gene>
    <name evidence="2" type="ORF">P7H46_00525</name>
</gene>
<dbReference type="EMBL" id="JARQAZ010000001">
    <property type="protein sequence ID" value="MDT2769315.1"/>
    <property type="molecule type" value="Genomic_DNA"/>
</dbReference>
<dbReference type="InterPro" id="IPR000182">
    <property type="entry name" value="GNAT_dom"/>
</dbReference>